<comment type="caution">
    <text evidence="10">The sequence shown here is derived from an EMBL/GenBank/DDBJ whole genome shotgun (WGS) entry which is preliminary data.</text>
</comment>
<dbReference type="PANTHER" id="PTHR46220:SF2">
    <property type="entry name" value="ADP-RIBOSYLATION FACTOR GTPASE-ACTIVATING PROTEIN AGD11-RELATED"/>
    <property type="match status" value="1"/>
</dbReference>
<gene>
    <name evidence="10" type="ORF">IEQ34_002011</name>
</gene>
<dbReference type="SMART" id="SM00239">
    <property type="entry name" value="C2"/>
    <property type="match status" value="1"/>
</dbReference>
<dbReference type="EMBL" id="JAGFBR010000003">
    <property type="protein sequence ID" value="KAH0468779.1"/>
    <property type="molecule type" value="Genomic_DNA"/>
</dbReference>
<dbReference type="InterPro" id="IPR037278">
    <property type="entry name" value="ARFGAP/RecO"/>
</dbReference>
<evidence type="ECO:0000256" key="4">
    <source>
        <dbReference type="ARBA" id="ARBA00022833"/>
    </source>
</evidence>
<dbReference type="Gene3D" id="2.60.40.150">
    <property type="entry name" value="C2 domain"/>
    <property type="match status" value="1"/>
</dbReference>
<dbReference type="SUPFAM" id="SSF49562">
    <property type="entry name" value="C2 domain (Calcium/lipid-binding domain, CaLB)"/>
    <property type="match status" value="1"/>
</dbReference>
<evidence type="ECO:0000256" key="5">
    <source>
        <dbReference type="ARBA" id="ARBA00022837"/>
    </source>
</evidence>
<protein>
    <recommendedName>
        <fullName evidence="12">ADP-ribosylation factor GTPase-activating protein AGD11</fullName>
    </recommendedName>
</protein>
<dbReference type="FunFam" id="2.60.40.150:FF:000190">
    <property type="entry name" value="ADP-ribosylation factor GTPase-activating protein AGD12"/>
    <property type="match status" value="1"/>
</dbReference>
<dbReference type="SUPFAM" id="SSF57863">
    <property type="entry name" value="ArfGap/RecO-like zinc finger"/>
    <property type="match status" value="1"/>
</dbReference>
<evidence type="ECO:0000256" key="2">
    <source>
        <dbReference type="ARBA" id="ARBA00022723"/>
    </source>
</evidence>
<keyword evidence="2" id="KW-0479">Metal-binding</keyword>
<feature type="domain" description="C2" evidence="8">
    <location>
        <begin position="192"/>
        <end position="309"/>
    </location>
</feature>
<evidence type="ECO:0000256" key="3">
    <source>
        <dbReference type="ARBA" id="ARBA00022771"/>
    </source>
</evidence>
<dbReference type="CDD" id="cd04038">
    <property type="entry name" value="C2_ArfGAP"/>
    <property type="match status" value="1"/>
</dbReference>
<dbReference type="InterPro" id="IPR038508">
    <property type="entry name" value="ArfGAP_dom_sf"/>
</dbReference>
<evidence type="ECO:0000256" key="7">
    <source>
        <dbReference type="SAM" id="MobiDB-lite"/>
    </source>
</evidence>
<keyword evidence="5" id="KW-0106">Calcium</keyword>
<dbReference type="GO" id="GO:0005543">
    <property type="term" value="F:phospholipid binding"/>
    <property type="evidence" value="ECO:0007669"/>
    <property type="project" value="InterPro"/>
</dbReference>
<dbReference type="FunFam" id="1.10.220.150:FF:000009">
    <property type="entry name" value="stromal membrane-associated protein 1 isoform X1"/>
    <property type="match status" value="1"/>
</dbReference>
<dbReference type="Pfam" id="PF00168">
    <property type="entry name" value="C2"/>
    <property type="match status" value="1"/>
</dbReference>
<evidence type="ECO:0000256" key="6">
    <source>
        <dbReference type="PROSITE-ProRule" id="PRU00288"/>
    </source>
</evidence>
<dbReference type="GO" id="GO:0008270">
    <property type="term" value="F:zinc ion binding"/>
    <property type="evidence" value="ECO:0007669"/>
    <property type="project" value="UniProtKB-KW"/>
</dbReference>
<evidence type="ECO:0000313" key="11">
    <source>
        <dbReference type="Proteomes" id="UP000775213"/>
    </source>
</evidence>
<evidence type="ECO:0000259" key="8">
    <source>
        <dbReference type="PROSITE" id="PS50004"/>
    </source>
</evidence>
<dbReference type="AlphaFoldDB" id="A0AAV7H4R7"/>
<dbReference type="CDD" id="cd08204">
    <property type="entry name" value="ArfGap"/>
    <property type="match status" value="1"/>
</dbReference>
<proteinExistence type="predicted"/>
<dbReference type="Proteomes" id="UP000775213">
    <property type="component" value="Unassembled WGS sequence"/>
</dbReference>
<reference evidence="10 11" key="1">
    <citation type="journal article" date="2021" name="Hortic Res">
        <title>Chromosome-scale assembly of the Dendrobium chrysotoxum genome enhances the understanding of orchid evolution.</title>
        <authorList>
            <person name="Zhang Y."/>
            <person name="Zhang G.Q."/>
            <person name="Zhang D."/>
            <person name="Liu X.D."/>
            <person name="Xu X.Y."/>
            <person name="Sun W.H."/>
            <person name="Yu X."/>
            <person name="Zhu X."/>
            <person name="Wang Z.W."/>
            <person name="Zhao X."/>
            <person name="Zhong W.Y."/>
            <person name="Chen H."/>
            <person name="Yin W.L."/>
            <person name="Huang T."/>
            <person name="Niu S.C."/>
            <person name="Liu Z.J."/>
        </authorList>
    </citation>
    <scope>NUCLEOTIDE SEQUENCE [LARGE SCALE GENOMIC DNA]</scope>
    <source>
        <strain evidence="10">Lindl</strain>
    </source>
</reference>
<feature type="region of interest" description="Disordered" evidence="7">
    <location>
        <begin position="1"/>
        <end position="31"/>
    </location>
</feature>
<dbReference type="InterPro" id="IPR000008">
    <property type="entry name" value="C2_dom"/>
</dbReference>
<evidence type="ECO:0000256" key="1">
    <source>
        <dbReference type="ARBA" id="ARBA00022468"/>
    </source>
</evidence>
<sequence length="368" mass="41199">MSTVVSRNYHDGSSAAVSSLEEESPSNTTKGLEMLLSQPGNRVCADCGSPDPKWVSLSHGVFICIKCSGIHRSLGVHISKVISVNLDEWTVEQIDSLIDRGGNTAVNMRYEAFLPGDVEKPKPDALLEERFDFIRRKYELQQFSAVQTVSASTVSSFKSPLQNNIPKNKYFEKQHTGIRHTLAQAFRNSWSKKGSEQKAFRSTMGMVEFVGLIKVNIIRGTNLAIRDVLTSDPYVIVTLGHQTMKTRVVRRNLNPVWHESLMLSIPDPIPPLRLQVFDKDTFSTDDEMGEAEIDIQPLVEAAKAYENSFLNSEPIQVGKWLATDYKTLVNDSIFSLVDGKVKQEITLKLQNVESGHLEIELQCMPLSQ</sequence>
<name>A0AAV7H4R7_DENCH</name>
<dbReference type="InterPro" id="IPR035892">
    <property type="entry name" value="C2_domain_sf"/>
</dbReference>
<organism evidence="10 11">
    <name type="scientific">Dendrobium chrysotoxum</name>
    <name type="common">Orchid</name>
    <dbReference type="NCBI Taxonomy" id="161865"/>
    <lineage>
        <taxon>Eukaryota</taxon>
        <taxon>Viridiplantae</taxon>
        <taxon>Streptophyta</taxon>
        <taxon>Embryophyta</taxon>
        <taxon>Tracheophyta</taxon>
        <taxon>Spermatophyta</taxon>
        <taxon>Magnoliopsida</taxon>
        <taxon>Liliopsida</taxon>
        <taxon>Asparagales</taxon>
        <taxon>Orchidaceae</taxon>
        <taxon>Epidendroideae</taxon>
        <taxon>Malaxideae</taxon>
        <taxon>Dendrobiinae</taxon>
        <taxon>Dendrobium</taxon>
    </lineage>
</organism>
<feature type="domain" description="Arf-GAP" evidence="9">
    <location>
        <begin position="29"/>
        <end position="153"/>
    </location>
</feature>
<dbReference type="PRINTS" id="PR00405">
    <property type="entry name" value="REVINTRACTNG"/>
</dbReference>
<evidence type="ECO:0008006" key="12">
    <source>
        <dbReference type="Google" id="ProtNLM"/>
    </source>
</evidence>
<dbReference type="InterPro" id="IPR001164">
    <property type="entry name" value="ArfGAP_dom"/>
</dbReference>
<accession>A0AAV7H4R7</accession>
<dbReference type="InterPro" id="IPR044518">
    <property type="entry name" value="ARF_GAP_AGD11/12/13"/>
</dbReference>
<dbReference type="PROSITE" id="PS50004">
    <property type="entry name" value="C2"/>
    <property type="match status" value="1"/>
</dbReference>
<dbReference type="Pfam" id="PF01412">
    <property type="entry name" value="ArfGap"/>
    <property type="match status" value="1"/>
</dbReference>
<dbReference type="Gene3D" id="1.10.220.150">
    <property type="entry name" value="Arf GTPase activating protein"/>
    <property type="match status" value="1"/>
</dbReference>
<dbReference type="SMART" id="SM00105">
    <property type="entry name" value="ArfGap"/>
    <property type="match status" value="1"/>
</dbReference>
<dbReference type="PROSITE" id="PS50115">
    <property type="entry name" value="ARFGAP"/>
    <property type="match status" value="1"/>
</dbReference>
<keyword evidence="4" id="KW-0862">Zinc</keyword>
<keyword evidence="1" id="KW-0343">GTPase activation</keyword>
<keyword evidence="11" id="KW-1185">Reference proteome</keyword>
<evidence type="ECO:0000313" key="10">
    <source>
        <dbReference type="EMBL" id="KAH0468779.1"/>
    </source>
</evidence>
<dbReference type="PANTHER" id="PTHR46220">
    <property type="entry name" value="ADP-RIBOSYLATION FACTOR GTPASE-ACTIVATING PROTEIN AGD12"/>
    <property type="match status" value="1"/>
</dbReference>
<evidence type="ECO:0000259" key="9">
    <source>
        <dbReference type="PROSITE" id="PS50115"/>
    </source>
</evidence>
<dbReference type="GO" id="GO:0005096">
    <property type="term" value="F:GTPase activator activity"/>
    <property type="evidence" value="ECO:0007669"/>
    <property type="project" value="UniProtKB-KW"/>
</dbReference>
<keyword evidence="3 6" id="KW-0863">Zinc-finger</keyword>